<keyword evidence="2" id="KW-1185">Reference proteome</keyword>
<name>A0ABY7E778_MYAAR</name>
<evidence type="ECO:0000313" key="2">
    <source>
        <dbReference type="Proteomes" id="UP001164746"/>
    </source>
</evidence>
<proteinExistence type="predicted"/>
<gene>
    <name evidence="1" type="ORF">MAR_021269</name>
</gene>
<dbReference type="Proteomes" id="UP001164746">
    <property type="component" value="Chromosome 5"/>
</dbReference>
<protein>
    <recommendedName>
        <fullName evidence="3">Ig-like domain-containing protein</fullName>
    </recommendedName>
</protein>
<sequence length="360" mass="39070">NGLQIDFQQILEDGGSQTIKQIQVDSSSTDKFQVMCRVNNVNQLFRINTLRVQYKASENAQVLTDLAILQNVDAAKPDTYQKPVLASGAGSSWTVVGSFDTTNSNGRDSTLGVSRPVSSITCSNAVEYRCHISYTKPGPDYSTETGIISKELDVQVLPTTITRQVYNMSALSSLPIALSDTIEPFHVGQTVKMECSANIGSFNDTAQIRWLKSNIVPGSPLAPYFSPDAVIGNPQSTGNCVYQQKDSVTYNMTAQDASRTADNRLQFQCFVYIPGSINWETHVDQRQNFRFIVYIPEDGRSESVAAVAAAAGPADGLSPHRTTKLGSATLNGVDVKAANVFAVISMTSISVMVSLTKWIN</sequence>
<dbReference type="EMBL" id="CP111016">
    <property type="protein sequence ID" value="WAR05900.1"/>
    <property type="molecule type" value="Genomic_DNA"/>
</dbReference>
<reference evidence="1" key="1">
    <citation type="submission" date="2022-11" db="EMBL/GenBank/DDBJ databases">
        <title>Centuries of genome instability and evolution in soft-shell clam transmissible cancer (bioRxiv).</title>
        <authorList>
            <person name="Hart S.F.M."/>
            <person name="Yonemitsu M.A."/>
            <person name="Giersch R.M."/>
            <person name="Beal B.F."/>
            <person name="Arriagada G."/>
            <person name="Davis B.W."/>
            <person name="Ostrander E.A."/>
            <person name="Goff S.P."/>
            <person name="Metzger M.J."/>
        </authorList>
    </citation>
    <scope>NUCLEOTIDE SEQUENCE</scope>
    <source>
        <strain evidence="1">MELC-2E11</strain>
        <tissue evidence="1">Siphon/mantle</tissue>
    </source>
</reference>
<evidence type="ECO:0008006" key="3">
    <source>
        <dbReference type="Google" id="ProtNLM"/>
    </source>
</evidence>
<organism evidence="1 2">
    <name type="scientific">Mya arenaria</name>
    <name type="common">Soft-shell clam</name>
    <dbReference type="NCBI Taxonomy" id="6604"/>
    <lineage>
        <taxon>Eukaryota</taxon>
        <taxon>Metazoa</taxon>
        <taxon>Spiralia</taxon>
        <taxon>Lophotrochozoa</taxon>
        <taxon>Mollusca</taxon>
        <taxon>Bivalvia</taxon>
        <taxon>Autobranchia</taxon>
        <taxon>Heteroconchia</taxon>
        <taxon>Euheterodonta</taxon>
        <taxon>Imparidentia</taxon>
        <taxon>Neoheterodontei</taxon>
        <taxon>Myida</taxon>
        <taxon>Myoidea</taxon>
        <taxon>Myidae</taxon>
        <taxon>Mya</taxon>
    </lineage>
</organism>
<feature type="non-terminal residue" evidence="1">
    <location>
        <position position="360"/>
    </location>
</feature>
<evidence type="ECO:0000313" key="1">
    <source>
        <dbReference type="EMBL" id="WAR05900.1"/>
    </source>
</evidence>
<accession>A0ABY7E778</accession>